<dbReference type="Gene3D" id="1.10.1660.10">
    <property type="match status" value="1"/>
</dbReference>
<dbReference type="InterPro" id="IPR000551">
    <property type="entry name" value="MerR-type_HTH_dom"/>
</dbReference>
<keyword evidence="2" id="KW-0238">DNA-binding</keyword>
<evidence type="ECO:0000259" key="4">
    <source>
        <dbReference type="PROSITE" id="PS50937"/>
    </source>
</evidence>
<evidence type="ECO:0000256" key="3">
    <source>
        <dbReference type="ARBA" id="ARBA00023163"/>
    </source>
</evidence>
<proteinExistence type="predicted"/>
<dbReference type="InterPro" id="IPR015358">
    <property type="entry name" value="Tscrpt_reg_MerR_DNA-bd"/>
</dbReference>
<evidence type="ECO:0000313" key="5">
    <source>
        <dbReference type="EMBL" id="THD11354.1"/>
    </source>
</evidence>
<dbReference type="PRINTS" id="PR00040">
    <property type="entry name" value="HTHMERR"/>
</dbReference>
<organism evidence="5 6">
    <name type="scientific">Metallibacterium scheffleri</name>
    <dbReference type="NCBI Taxonomy" id="993689"/>
    <lineage>
        <taxon>Bacteria</taxon>
        <taxon>Pseudomonadati</taxon>
        <taxon>Pseudomonadota</taxon>
        <taxon>Gammaproteobacteria</taxon>
        <taxon>Lysobacterales</taxon>
        <taxon>Rhodanobacteraceae</taxon>
        <taxon>Metallibacterium</taxon>
    </lineage>
</organism>
<dbReference type="PANTHER" id="PTHR30204">
    <property type="entry name" value="REDOX-CYCLING DRUG-SENSING TRANSCRIPTIONAL ACTIVATOR SOXR"/>
    <property type="match status" value="1"/>
</dbReference>
<evidence type="ECO:0000313" key="6">
    <source>
        <dbReference type="Proteomes" id="UP000307749"/>
    </source>
</evidence>
<dbReference type="Pfam" id="PF00376">
    <property type="entry name" value="MerR"/>
    <property type="match status" value="1"/>
</dbReference>
<keyword evidence="1" id="KW-0805">Transcription regulation</keyword>
<name>A0A4S3KT08_9GAMM</name>
<dbReference type="GO" id="GO:0003700">
    <property type="term" value="F:DNA-binding transcription factor activity"/>
    <property type="evidence" value="ECO:0007669"/>
    <property type="project" value="InterPro"/>
</dbReference>
<comment type="caution">
    <text evidence="5">The sequence shown here is derived from an EMBL/GenBank/DDBJ whole genome shotgun (WGS) entry which is preliminary data.</text>
</comment>
<reference evidence="5 6" key="1">
    <citation type="submission" date="2017-02" db="EMBL/GenBank/DDBJ databases">
        <title>Whole genome sequencing of Metallibacterium scheffleri DSM 24874 (T).</title>
        <authorList>
            <person name="Kumar S."/>
            <person name="Patil P."/>
            <person name="Patil P.B."/>
        </authorList>
    </citation>
    <scope>NUCLEOTIDE SEQUENCE [LARGE SCALE GENOMIC DNA]</scope>
    <source>
        <strain evidence="5 6">DSM 24874</strain>
    </source>
</reference>
<dbReference type="SUPFAM" id="SSF46955">
    <property type="entry name" value="Putative DNA-binding domain"/>
    <property type="match status" value="1"/>
</dbReference>
<dbReference type="PANTHER" id="PTHR30204:SF94">
    <property type="entry name" value="HEAVY METAL-DEPENDENT TRANSCRIPTIONAL REGULATOR HI_0293-RELATED"/>
    <property type="match status" value="1"/>
</dbReference>
<keyword evidence="3" id="KW-0804">Transcription</keyword>
<dbReference type="Pfam" id="PF09278">
    <property type="entry name" value="MerR-DNA-bind"/>
    <property type="match status" value="1"/>
</dbReference>
<dbReference type="RefSeq" id="WP_081130298.1">
    <property type="nucleotide sequence ID" value="NZ_LDOS01000005.1"/>
</dbReference>
<accession>A0A4S3KT08</accession>
<evidence type="ECO:0000256" key="2">
    <source>
        <dbReference type="ARBA" id="ARBA00023125"/>
    </source>
</evidence>
<dbReference type="SMART" id="SM00422">
    <property type="entry name" value="HTH_MERR"/>
    <property type="match status" value="1"/>
</dbReference>
<sequence length="145" mass="16270">MNTLLQATVETPHLTIGRVASAAGVGIDTIRFYECEGLLPEPERRLSGYRDYTLDAVARLRFIRRAKELGFTLPEIRELLALSADRARGVRGVKQRAETRLAEIDRRIRELKRVQRGLKHLIDTCPGHGALESCPILAALSHEET</sequence>
<dbReference type="Proteomes" id="UP000307749">
    <property type="component" value="Unassembled WGS sequence"/>
</dbReference>
<dbReference type="OrthoDB" id="9808480at2"/>
<dbReference type="InterPro" id="IPR047057">
    <property type="entry name" value="MerR_fam"/>
</dbReference>
<dbReference type="AlphaFoldDB" id="A0A4S3KT08"/>
<dbReference type="PROSITE" id="PS50937">
    <property type="entry name" value="HTH_MERR_2"/>
    <property type="match status" value="1"/>
</dbReference>
<keyword evidence="6" id="KW-1185">Reference proteome</keyword>
<dbReference type="InterPro" id="IPR009061">
    <property type="entry name" value="DNA-bd_dom_put_sf"/>
</dbReference>
<evidence type="ECO:0000256" key="1">
    <source>
        <dbReference type="ARBA" id="ARBA00023015"/>
    </source>
</evidence>
<feature type="domain" description="HTH merR-type" evidence="4">
    <location>
        <begin position="13"/>
        <end position="82"/>
    </location>
</feature>
<protein>
    <submittedName>
        <fullName evidence="5">Heavy metal-responsive transcriptional regulator</fullName>
    </submittedName>
</protein>
<gene>
    <name evidence="5" type="ORF">B1806_04345</name>
</gene>
<dbReference type="STRING" id="993689.GCA_002077135_00258"/>
<dbReference type="GO" id="GO:0003677">
    <property type="term" value="F:DNA binding"/>
    <property type="evidence" value="ECO:0007669"/>
    <property type="project" value="UniProtKB-KW"/>
</dbReference>
<dbReference type="EMBL" id="MWQO01000014">
    <property type="protein sequence ID" value="THD11354.1"/>
    <property type="molecule type" value="Genomic_DNA"/>
</dbReference>